<feature type="transmembrane region" description="Helical" evidence="1">
    <location>
        <begin position="57"/>
        <end position="81"/>
    </location>
</feature>
<proteinExistence type="predicted"/>
<evidence type="ECO:0000313" key="2">
    <source>
        <dbReference type="EMBL" id="MCF4005693.1"/>
    </source>
</evidence>
<dbReference type="RefSeq" id="WP_236117501.1">
    <property type="nucleotide sequence ID" value="NZ_JAKGSI010000001.1"/>
</dbReference>
<reference evidence="2" key="1">
    <citation type="submission" date="2022-01" db="EMBL/GenBank/DDBJ databases">
        <title>Corynebacterium sp. nov isolated from isolated from the feces of the greater white-fronted geese (Anser albifrons) at Poyang Lake, PR China.</title>
        <authorList>
            <person name="Liu Q."/>
        </authorList>
    </citation>
    <scope>NUCLEOTIDE SEQUENCE</scope>
    <source>
        <strain evidence="2">JCM 32435</strain>
    </source>
</reference>
<protein>
    <submittedName>
        <fullName evidence="2">Uncharacterized protein</fullName>
    </submittedName>
</protein>
<name>A0A9X1QPZ4_9CORY</name>
<gene>
    <name evidence="2" type="ORF">L1O03_00660</name>
</gene>
<sequence length="82" mass="9087">MPFTYAIAWPVLVLVWILGPFVGGGTPKALETLYWVFVLLAVAYGLVTAVKRKNIPLGICSVITLFAWPIELYLIISLFGFN</sequence>
<keyword evidence="1" id="KW-0812">Transmembrane</keyword>
<dbReference type="Proteomes" id="UP001139336">
    <property type="component" value="Unassembled WGS sequence"/>
</dbReference>
<dbReference type="EMBL" id="JAKGSI010000001">
    <property type="protein sequence ID" value="MCF4005693.1"/>
    <property type="molecule type" value="Genomic_DNA"/>
</dbReference>
<organism evidence="2 3">
    <name type="scientific">Corynebacterium uropygiale</name>
    <dbReference type="NCBI Taxonomy" id="1775911"/>
    <lineage>
        <taxon>Bacteria</taxon>
        <taxon>Bacillati</taxon>
        <taxon>Actinomycetota</taxon>
        <taxon>Actinomycetes</taxon>
        <taxon>Mycobacteriales</taxon>
        <taxon>Corynebacteriaceae</taxon>
        <taxon>Corynebacterium</taxon>
    </lineage>
</organism>
<evidence type="ECO:0000313" key="3">
    <source>
        <dbReference type="Proteomes" id="UP001139336"/>
    </source>
</evidence>
<comment type="caution">
    <text evidence="2">The sequence shown here is derived from an EMBL/GenBank/DDBJ whole genome shotgun (WGS) entry which is preliminary data.</text>
</comment>
<accession>A0A9X1QPZ4</accession>
<evidence type="ECO:0000256" key="1">
    <source>
        <dbReference type="SAM" id="Phobius"/>
    </source>
</evidence>
<keyword evidence="1" id="KW-0472">Membrane</keyword>
<keyword evidence="1" id="KW-1133">Transmembrane helix</keyword>
<dbReference type="AlphaFoldDB" id="A0A9X1QPZ4"/>
<keyword evidence="3" id="KW-1185">Reference proteome</keyword>
<feature type="transmembrane region" description="Helical" evidence="1">
    <location>
        <begin position="33"/>
        <end position="50"/>
    </location>
</feature>